<evidence type="ECO:0000256" key="6">
    <source>
        <dbReference type="ARBA" id="ARBA00022840"/>
    </source>
</evidence>
<evidence type="ECO:0000256" key="1">
    <source>
        <dbReference type="ARBA" id="ARBA00004202"/>
    </source>
</evidence>
<organism evidence="10 11">
    <name type="scientific">Caryophanon tenue</name>
    <dbReference type="NCBI Taxonomy" id="33978"/>
    <lineage>
        <taxon>Bacteria</taxon>
        <taxon>Bacillati</taxon>
        <taxon>Bacillota</taxon>
        <taxon>Bacilli</taxon>
        <taxon>Bacillales</taxon>
        <taxon>Caryophanaceae</taxon>
        <taxon>Caryophanon</taxon>
    </lineage>
</organism>
<evidence type="ECO:0000256" key="4">
    <source>
        <dbReference type="ARBA" id="ARBA00022475"/>
    </source>
</evidence>
<keyword evidence="8" id="KW-0472">Membrane</keyword>
<dbReference type="InterPro" id="IPR003593">
    <property type="entry name" value="AAA+_ATPase"/>
</dbReference>
<dbReference type="STRING" id="33978.A6M13_14500"/>
<keyword evidence="3" id="KW-0813">Transport</keyword>
<accession>A0A1C0YCK4</accession>
<keyword evidence="6" id="KW-0067">ATP-binding</keyword>
<dbReference type="InterPro" id="IPR027417">
    <property type="entry name" value="P-loop_NTPase"/>
</dbReference>
<dbReference type="InterPro" id="IPR015856">
    <property type="entry name" value="ABC_transpr_CbiO/EcfA_su"/>
</dbReference>
<dbReference type="Gene3D" id="3.40.50.300">
    <property type="entry name" value="P-loop containing nucleotide triphosphate hydrolases"/>
    <property type="match status" value="2"/>
</dbReference>
<reference evidence="10 11" key="1">
    <citation type="submission" date="2016-07" db="EMBL/GenBank/DDBJ databases">
        <title>Caryophanon tenue genome sequencing.</title>
        <authorList>
            <person name="Verma A."/>
            <person name="Pal Y."/>
            <person name="Krishnamurthi S."/>
        </authorList>
    </citation>
    <scope>NUCLEOTIDE SEQUENCE [LARGE SCALE GENOMIC DNA]</scope>
    <source>
        <strain evidence="10 11">DSM 14152</strain>
    </source>
</reference>
<evidence type="ECO:0000256" key="8">
    <source>
        <dbReference type="ARBA" id="ARBA00023136"/>
    </source>
</evidence>
<proteinExistence type="inferred from homology"/>
<feature type="domain" description="ABC transporter" evidence="9">
    <location>
        <begin position="280"/>
        <end position="500"/>
    </location>
</feature>
<dbReference type="GO" id="GO:0016887">
    <property type="term" value="F:ATP hydrolysis activity"/>
    <property type="evidence" value="ECO:0007669"/>
    <property type="project" value="InterPro"/>
</dbReference>
<dbReference type="PANTHER" id="PTHR43553:SF27">
    <property type="entry name" value="ENERGY-COUPLING FACTOR TRANSPORTER ATP-BINDING PROTEIN ECFA2"/>
    <property type="match status" value="1"/>
</dbReference>
<dbReference type="Pfam" id="PF00005">
    <property type="entry name" value="ABC_tran"/>
    <property type="match status" value="2"/>
</dbReference>
<dbReference type="PROSITE" id="PS00211">
    <property type="entry name" value="ABC_TRANSPORTER_1"/>
    <property type="match status" value="2"/>
</dbReference>
<dbReference type="EMBL" id="MASJ01000018">
    <property type="protein sequence ID" value="OCS84907.1"/>
    <property type="molecule type" value="Genomic_DNA"/>
</dbReference>
<dbReference type="GO" id="GO:0043190">
    <property type="term" value="C:ATP-binding cassette (ABC) transporter complex"/>
    <property type="evidence" value="ECO:0007669"/>
    <property type="project" value="TreeGrafter"/>
</dbReference>
<evidence type="ECO:0000256" key="5">
    <source>
        <dbReference type="ARBA" id="ARBA00022741"/>
    </source>
</evidence>
<evidence type="ECO:0000256" key="3">
    <source>
        <dbReference type="ARBA" id="ARBA00022448"/>
    </source>
</evidence>
<comment type="caution">
    <text evidence="10">The sequence shown here is derived from an EMBL/GenBank/DDBJ whole genome shotgun (WGS) entry which is preliminary data.</text>
</comment>
<dbReference type="OrthoDB" id="501320at2"/>
<dbReference type="InterPro" id="IPR050095">
    <property type="entry name" value="ECF_ABC_transporter_ATP-bd"/>
</dbReference>
<dbReference type="SMART" id="SM00382">
    <property type="entry name" value="AAA"/>
    <property type="match status" value="2"/>
</dbReference>
<dbReference type="GO" id="GO:0042626">
    <property type="term" value="F:ATPase-coupled transmembrane transporter activity"/>
    <property type="evidence" value="ECO:0007669"/>
    <property type="project" value="TreeGrafter"/>
</dbReference>
<evidence type="ECO:0000313" key="11">
    <source>
        <dbReference type="Proteomes" id="UP000093199"/>
    </source>
</evidence>
<dbReference type="PANTHER" id="PTHR43553">
    <property type="entry name" value="HEAVY METAL TRANSPORTER"/>
    <property type="match status" value="1"/>
</dbReference>
<dbReference type="AlphaFoldDB" id="A0A1C0YCK4"/>
<dbReference type="GO" id="GO:0005524">
    <property type="term" value="F:ATP binding"/>
    <property type="evidence" value="ECO:0007669"/>
    <property type="project" value="UniProtKB-KW"/>
</dbReference>
<evidence type="ECO:0000259" key="9">
    <source>
        <dbReference type="PROSITE" id="PS50893"/>
    </source>
</evidence>
<comment type="similarity">
    <text evidence="2">Belongs to the ABC transporter superfamily.</text>
</comment>
<evidence type="ECO:0000256" key="2">
    <source>
        <dbReference type="ARBA" id="ARBA00005417"/>
    </source>
</evidence>
<dbReference type="SUPFAM" id="SSF52540">
    <property type="entry name" value="P-loop containing nucleoside triphosphate hydrolases"/>
    <property type="match status" value="2"/>
</dbReference>
<gene>
    <name evidence="10" type="ORF">A6M13_14500</name>
</gene>
<evidence type="ECO:0000256" key="7">
    <source>
        <dbReference type="ARBA" id="ARBA00022967"/>
    </source>
</evidence>
<dbReference type="PROSITE" id="PS50893">
    <property type="entry name" value="ABC_TRANSPORTER_2"/>
    <property type="match status" value="2"/>
</dbReference>
<dbReference type="Proteomes" id="UP000093199">
    <property type="component" value="Unassembled WGS sequence"/>
</dbReference>
<comment type="subcellular location">
    <subcellularLocation>
        <location evidence="1">Cell membrane</location>
        <topology evidence="1">Peripheral membrane protein</topology>
    </subcellularLocation>
</comment>
<keyword evidence="11" id="KW-1185">Reference proteome</keyword>
<dbReference type="RefSeq" id="WP_066545389.1">
    <property type="nucleotide sequence ID" value="NZ_MASJ01000018.1"/>
</dbReference>
<dbReference type="InterPro" id="IPR003439">
    <property type="entry name" value="ABC_transporter-like_ATP-bd"/>
</dbReference>
<dbReference type="CDD" id="cd03225">
    <property type="entry name" value="ABC_cobalt_CbiO_domain1"/>
    <property type="match status" value="2"/>
</dbReference>
<keyword evidence="7" id="KW-1278">Translocase</keyword>
<dbReference type="InterPro" id="IPR017871">
    <property type="entry name" value="ABC_transporter-like_CS"/>
</dbReference>
<keyword evidence="4" id="KW-1003">Cell membrane</keyword>
<evidence type="ECO:0000313" key="10">
    <source>
        <dbReference type="EMBL" id="OCS84907.1"/>
    </source>
</evidence>
<protein>
    <recommendedName>
        <fullName evidence="9">ABC transporter domain-containing protein</fullName>
    </recommendedName>
</protein>
<feature type="domain" description="ABC transporter" evidence="9">
    <location>
        <begin position="4"/>
        <end position="235"/>
    </location>
</feature>
<keyword evidence="5" id="KW-0547">Nucleotide-binding</keyword>
<name>A0A1C0YCK4_9BACL</name>
<sequence length="525" mass="57758">MVLCEIKHVTVRYGDDVALQHIDFTVNEGQFITVAGMTGSGKSTLLSILKGDVLSATVEGSCLFQGKPLHNAPKHAISYVMQNPREQLVMEKVWQELAFPLENMQVPTVQMEQRIAEVLQYLGIPHLFDAPTHTLSGGQQQLVSLAVALVQRPHLLLLDEPTAQLDPLAATHFLQLLGRIHRELGLTIVIVEHRLEELLPMSDRLVVIEQKQIAYNGTPQAVVKALKQHRLLHACGAAAFMSAHCPTLPFALSVLQARQTFPRITATLNAPTARIGNVSLQGSDIYFRYTRQGADVLRGASVTLFESQVLAIVGGNGSGKSTLLHVLASLKKAYKGRVVATSKQRIAYLSQQPSAFFSKQSVAEELASIESVAAEGYKMRYDYICELFQLQPIFAQHPASLSGGQQQLVAFAKIFCLGAAITLLDEPTKGLDPHAKSVVGQAILQMRTQQMSILVVTHDVDFAAHYATHCAMLFQGKLTPTQTVHDFFSMNRFYTTSARRIAYGSIDGVITNEELLETYRGQYVD</sequence>